<accession>A0A4U5MN95</accession>
<dbReference type="Gene3D" id="2.70.98.10">
    <property type="match status" value="1"/>
</dbReference>
<evidence type="ECO:0000313" key="2">
    <source>
        <dbReference type="EMBL" id="TKR71004.1"/>
    </source>
</evidence>
<dbReference type="GO" id="GO:0004034">
    <property type="term" value="F:aldose 1-epimerase activity"/>
    <property type="evidence" value="ECO:0007669"/>
    <property type="project" value="TreeGrafter"/>
</dbReference>
<dbReference type="GO" id="GO:0030246">
    <property type="term" value="F:carbohydrate binding"/>
    <property type="evidence" value="ECO:0007669"/>
    <property type="project" value="InterPro"/>
</dbReference>
<comment type="caution">
    <text evidence="2">The sequence shown here is derived from an EMBL/GenBank/DDBJ whole genome shotgun (WGS) entry which is preliminary data.</text>
</comment>
<gene>
    <name evidence="2" type="ORF">D5086_0000304280</name>
</gene>
<keyword evidence="1" id="KW-0812">Transmembrane</keyword>
<feature type="transmembrane region" description="Helical" evidence="1">
    <location>
        <begin position="97"/>
        <end position="120"/>
    </location>
</feature>
<dbReference type="GO" id="GO:0006006">
    <property type="term" value="P:glucose metabolic process"/>
    <property type="evidence" value="ECO:0007669"/>
    <property type="project" value="TreeGrafter"/>
</dbReference>
<evidence type="ECO:0000256" key="1">
    <source>
        <dbReference type="SAM" id="Phobius"/>
    </source>
</evidence>
<sequence>MADQKPQIFELNNGTMQVKITNLGCTITSLSLPDKNGNLADVVLGFDSVEPYLVWENVLCQCRILQPGATGLANFTAKSASVKQIGFRGLAAMGFGMAAHVLKCNFLLLFVMEVLTFAGITMKNSIKQEKWIDLAVFP</sequence>
<dbReference type="EMBL" id="RCHU01001193">
    <property type="protein sequence ID" value="TKR71004.1"/>
    <property type="molecule type" value="Genomic_DNA"/>
</dbReference>
<keyword evidence="1" id="KW-0472">Membrane</keyword>
<dbReference type="PANTHER" id="PTHR10091:SF49">
    <property type="entry name" value="ALDOSE 1-EPIMERASE"/>
    <property type="match status" value="1"/>
</dbReference>
<dbReference type="InterPro" id="IPR014718">
    <property type="entry name" value="GH-type_carb-bd"/>
</dbReference>
<dbReference type="SUPFAM" id="SSF74650">
    <property type="entry name" value="Galactose mutarotase-like"/>
    <property type="match status" value="1"/>
</dbReference>
<reference evidence="2" key="1">
    <citation type="submission" date="2018-10" db="EMBL/GenBank/DDBJ databases">
        <title>Population genomic analysis revealed the cold adaptation of white poplar.</title>
        <authorList>
            <person name="Liu Y.-J."/>
        </authorList>
    </citation>
    <scope>NUCLEOTIDE SEQUENCE [LARGE SCALE GENOMIC DNA]</scope>
    <source>
        <strain evidence="2">PAL-ZL1</strain>
    </source>
</reference>
<dbReference type="InterPro" id="IPR011013">
    <property type="entry name" value="Gal_mutarotase_sf_dom"/>
</dbReference>
<proteinExistence type="predicted"/>
<dbReference type="GO" id="GO:0033499">
    <property type="term" value="P:galactose catabolic process via UDP-galactose, Leloir pathway"/>
    <property type="evidence" value="ECO:0007669"/>
    <property type="project" value="TreeGrafter"/>
</dbReference>
<dbReference type="PANTHER" id="PTHR10091">
    <property type="entry name" value="ALDOSE-1-EPIMERASE"/>
    <property type="match status" value="1"/>
</dbReference>
<protein>
    <submittedName>
        <fullName evidence="2">Aldose 1-epimerase-like</fullName>
    </submittedName>
</protein>
<organism evidence="2">
    <name type="scientific">Populus alba</name>
    <name type="common">White poplar</name>
    <dbReference type="NCBI Taxonomy" id="43335"/>
    <lineage>
        <taxon>Eukaryota</taxon>
        <taxon>Viridiplantae</taxon>
        <taxon>Streptophyta</taxon>
        <taxon>Embryophyta</taxon>
        <taxon>Tracheophyta</taxon>
        <taxon>Spermatophyta</taxon>
        <taxon>Magnoliopsida</taxon>
        <taxon>eudicotyledons</taxon>
        <taxon>Gunneridae</taxon>
        <taxon>Pentapetalae</taxon>
        <taxon>rosids</taxon>
        <taxon>fabids</taxon>
        <taxon>Malpighiales</taxon>
        <taxon>Salicaceae</taxon>
        <taxon>Saliceae</taxon>
        <taxon>Populus</taxon>
    </lineage>
</organism>
<dbReference type="Pfam" id="PF01263">
    <property type="entry name" value="Aldose_epim"/>
    <property type="match status" value="1"/>
</dbReference>
<dbReference type="STRING" id="43335.A0A4U5MN95"/>
<name>A0A4U5MN95_POPAL</name>
<dbReference type="InterPro" id="IPR008183">
    <property type="entry name" value="Aldose_1/G6P_1-epimerase"/>
</dbReference>
<dbReference type="AlphaFoldDB" id="A0A4U5MN95"/>
<keyword evidence="1" id="KW-1133">Transmembrane helix</keyword>